<comment type="similarity">
    <text evidence="2 6">Belongs to the plant self-incompatibility (S1) protein family.</text>
</comment>
<dbReference type="GO" id="GO:0060320">
    <property type="term" value="P:rejection of self pollen"/>
    <property type="evidence" value="ECO:0007669"/>
    <property type="project" value="UniProtKB-KW"/>
</dbReference>
<evidence type="ECO:0000256" key="3">
    <source>
        <dbReference type="ARBA" id="ARBA00022471"/>
    </source>
</evidence>
<feature type="chain" id="PRO_5025099276" description="S-protein homolog" evidence="6">
    <location>
        <begin position="25"/>
        <end position="227"/>
    </location>
</feature>
<feature type="signal peptide" evidence="6">
    <location>
        <begin position="1"/>
        <end position="24"/>
    </location>
</feature>
<evidence type="ECO:0000256" key="4">
    <source>
        <dbReference type="ARBA" id="ARBA00022525"/>
    </source>
</evidence>
<evidence type="ECO:0000256" key="5">
    <source>
        <dbReference type="ARBA" id="ARBA00022729"/>
    </source>
</evidence>
<gene>
    <name evidence="7" type="ORF">CCACVL1_04402</name>
</gene>
<keyword evidence="3 6" id="KW-0713">Self-incompatibility</keyword>
<proteinExistence type="inferred from homology"/>
<dbReference type="PROSITE" id="PS51257">
    <property type="entry name" value="PROKAR_LIPOPROTEIN"/>
    <property type="match status" value="1"/>
</dbReference>
<dbReference type="AlphaFoldDB" id="A0A1R3JSX9"/>
<name>A0A1R3JSX9_COCAP</name>
<dbReference type="EMBL" id="AWWV01007163">
    <property type="protein sequence ID" value="OMO97948.1"/>
    <property type="molecule type" value="Genomic_DNA"/>
</dbReference>
<organism evidence="7 8">
    <name type="scientific">Corchorus capsularis</name>
    <name type="common">Jute</name>
    <dbReference type="NCBI Taxonomy" id="210143"/>
    <lineage>
        <taxon>Eukaryota</taxon>
        <taxon>Viridiplantae</taxon>
        <taxon>Streptophyta</taxon>
        <taxon>Embryophyta</taxon>
        <taxon>Tracheophyta</taxon>
        <taxon>Spermatophyta</taxon>
        <taxon>Magnoliopsida</taxon>
        <taxon>eudicotyledons</taxon>
        <taxon>Gunneridae</taxon>
        <taxon>Pentapetalae</taxon>
        <taxon>rosids</taxon>
        <taxon>malvids</taxon>
        <taxon>Malvales</taxon>
        <taxon>Malvaceae</taxon>
        <taxon>Grewioideae</taxon>
        <taxon>Apeibeae</taxon>
        <taxon>Corchorus</taxon>
    </lineage>
</organism>
<accession>A0A1R3JSX9</accession>
<evidence type="ECO:0000256" key="2">
    <source>
        <dbReference type="ARBA" id="ARBA00005581"/>
    </source>
</evidence>
<evidence type="ECO:0000313" key="8">
    <source>
        <dbReference type="Proteomes" id="UP000188268"/>
    </source>
</evidence>
<reference evidence="7 8" key="1">
    <citation type="submission" date="2013-09" db="EMBL/GenBank/DDBJ databases">
        <title>Corchorus capsularis genome sequencing.</title>
        <authorList>
            <person name="Alam M."/>
            <person name="Haque M.S."/>
            <person name="Islam M.S."/>
            <person name="Emdad E.M."/>
            <person name="Islam M.M."/>
            <person name="Ahmed B."/>
            <person name="Halim A."/>
            <person name="Hossen Q.M.M."/>
            <person name="Hossain M.Z."/>
            <person name="Ahmed R."/>
            <person name="Khan M.M."/>
            <person name="Islam R."/>
            <person name="Rashid M.M."/>
            <person name="Khan S.A."/>
            <person name="Rahman M.S."/>
            <person name="Alam M."/>
        </authorList>
    </citation>
    <scope>NUCLEOTIDE SEQUENCE [LARGE SCALE GENOMIC DNA]</scope>
    <source>
        <strain evidence="8">cv. CVL-1</strain>
        <tissue evidence="7">Whole seedling</tissue>
    </source>
</reference>
<dbReference type="InterPro" id="IPR010264">
    <property type="entry name" value="Self-incomp_S1"/>
</dbReference>
<evidence type="ECO:0000256" key="1">
    <source>
        <dbReference type="ARBA" id="ARBA00004613"/>
    </source>
</evidence>
<dbReference type="Pfam" id="PF05938">
    <property type="entry name" value="Self-incomp_S1"/>
    <property type="match status" value="1"/>
</dbReference>
<evidence type="ECO:0000256" key="6">
    <source>
        <dbReference type="RuleBase" id="RU367044"/>
    </source>
</evidence>
<dbReference type="Proteomes" id="UP000188268">
    <property type="component" value="Unassembled WGS sequence"/>
</dbReference>
<dbReference type="Gramene" id="OMO97948">
    <property type="protein sequence ID" value="OMO97948"/>
    <property type="gene ID" value="CCACVL1_04402"/>
</dbReference>
<comment type="subcellular location">
    <subcellularLocation>
        <location evidence="1 6">Secreted</location>
    </subcellularLocation>
</comment>
<dbReference type="PANTHER" id="PTHR31232">
    <property type="match status" value="1"/>
</dbReference>
<dbReference type="GO" id="GO:0005576">
    <property type="term" value="C:extracellular region"/>
    <property type="evidence" value="ECO:0007669"/>
    <property type="project" value="UniProtKB-SubCell"/>
</dbReference>
<keyword evidence="8" id="KW-1185">Reference proteome</keyword>
<evidence type="ECO:0000313" key="7">
    <source>
        <dbReference type="EMBL" id="OMO97948.1"/>
    </source>
</evidence>
<protein>
    <recommendedName>
        <fullName evidence="6">S-protein homolog</fullName>
    </recommendedName>
</protein>
<dbReference type="PANTHER" id="PTHR31232:SF137">
    <property type="entry name" value="S-PROTEIN HOMOLOG"/>
    <property type="match status" value="1"/>
</dbReference>
<dbReference type="OMA" id="ATGNCFW"/>
<keyword evidence="5 6" id="KW-0732">Signal</keyword>
<comment type="caution">
    <text evidence="7">The sequence shown here is derived from an EMBL/GenBank/DDBJ whole genome shotgun (WGS) entry which is preliminary data.</text>
</comment>
<sequence length="227" mass="25924">MSYKNLAPFICMFFLACCMSQTLAVSSAEVGPTVFVRLKFKVHILNGFEDNAKPLLVHCRSKDDDLGNQILWKGKEYRFKFRVHWFKTTHFTCNFDWASKKLDDITVFKNDQHAESYACVATGNCFWKAAMDGLYFSNNDQNWRMTIWEIILFGRAMNFDSNSAYTGLGPLISLAISIGHQRNWIISQFSKMVEMVKQNLVNAQIQGIASGKQLRMGFTLALIINTG</sequence>
<keyword evidence="4 6" id="KW-0964">Secreted</keyword>
<dbReference type="OrthoDB" id="1848419at2759"/>